<sequence length="183" mass="21261">MKKILLSLLFVVFLITPAFSQMMDMPMKGHGGGHGQMMEMGGMDMMAGDMMCMEHARHLGLTDDQMIKMKPIHREIKKKQIRFKADLMIAEMELMEIMEVKDFDLDRASAAAKKIEDIKTAQHMEKLKAMKDLRTILTDEQFKNMHKKCMGRNIKKHGKMVRKPDMKKTKPEKSTDDMKDMKH</sequence>
<feature type="region of interest" description="Disordered" evidence="1">
    <location>
        <begin position="157"/>
        <end position="183"/>
    </location>
</feature>
<reference evidence="2" key="1">
    <citation type="journal article" date="2015" name="Proc. Natl. Acad. Sci. U.S.A.">
        <title>Networks of energetic and metabolic interactions define dynamics in microbial communities.</title>
        <authorList>
            <person name="Embree M."/>
            <person name="Liu J.K."/>
            <person name="Al-Bassam M.M."/>
            <person name="Zengler K."/>
        </authorList>
    </citation>
    <scope>NUCLEOTIDE SEQUENCE</scope>
</reference>
<organism evidence="2">
    <name type="scientific">hydrocarbon metagenome</name>
    <dbReference type="NCBI Taxonomy" id="938273"/>
    <lineage>
        <taxon>unclassified sequences</taxon>
        <taxon>metagenomes</taxon>
        <taxon>ecological metagenomes</taxon>
    </lineage>
</organism>
<dbReference type="Gene3D" id="1.20.120.1490">
    <property type="match status" value="1"/>
</dbReference>
<gene>
    <name evidence="2" type="ORF">ASZ90_007671</name>
</gene>
<accession>A0A0W8FNQ4</accession>
<dbReference type="AlphaFoldDB" id="A0A0W8FNQ4"/>
<comment type="caution">
    <text evidence="2">The sequence shown here is derived from an EMBL/GenBank/DDBJ whole genome shotgun (WGS) entry which is preliminary data.</text>
</comment>
<evidence type="ECO:0000313" key="2">
    <source>
        <dbReference type="EMBL" id="KUG22552.1"/>
    </source>
</evidence>
<proteinExistence type="predicted"/>
<feature type="compositionally biased region" description="Basic and acidic residues" evidence="1">
    <location>
        <begin position="162"/>
        <end position="183"/>
    </location>
</feature>
<evidence type="ECO:0008006" key="3">
    <source>
        <dbReference type="Google" id="ProtNLM"/>
    </source>
</evidence>
<protein>
    <recommendedName>
        <fullName evidence="3">Periplasmic heavy metal sensor</fullName>
    </recommendedName>
</protein>
<name>A0A0W8FNQ4_9ZZZZ</name>
<evidence type="ECO:0000256" key="1">
    <source>
        <dbReference type="SAM" id="MobiDB-lite"/>
    </source>
</evidence>
<dbReference type="EMBL" id="LNQE01000957">
    <property type="protein sequence ID" value="KUG22552.1"/>
    <property type="molecule type" value="Genomic_DNA"/>
</dbReference>